<accession>A0ABS1BQ65</accession>
<dbReference type="Proteomes" id="UP000614058">
    <property type="component" value="Unassembled WGS sequence"/>
</dbReference>
<feature type="signal peptide" evidence="8">
    <location>
        <begin position="1"/>
        <end position="26"/>
    </location>
</feature>
<comment type="similarity">
    <text evidence="1 7">Belongs to the peptidase S11 family.</text>
</comment>
<evidence type="ECO:0000256" key="6">
    <source>
        <dbReference type="ARBA" id="ARBA00023316"/>
    </source>
</evidence>
<protein>
    <submittedName>
        <fullName evidence="10">D-alanyl-D-alanine endopeptidase</fullName>
    </submittedName>
</protein>
<dbReference type="RefSeq" id="WP_200521325.1">
    <property type="nucleotide sequence ID" value="NZ_JAEHNZ010000001.1"/>
</dbReference>
<keyword evidence="2 8" id="KW-0732">Signal</keyword>
<name>A0ABS1BQ65_9NEIS</name>
<dbReference type="PRINTS" id="PR00725">
    <property type="entry name" value="DADACBPTASE1"/>
</dbReference>
<reference evidence="10 11" key="1">
    <citation type="journal article" date="2021" name="Pathogens">
        <title>Isolation and Characterization of Kingella bonacorsii sp. nov., A Novel Kingella Species Detected in a Stable Periodontitis Subject.</title>
        <authorList>
            <person name="Antezack A."/>
            <person name="Boxberger M."/>
            <person name="Rolland C."/>
            <person name="Monnet-Corti V."/>
            <person name="La Scola B."/>
        </authorList>
    </citation>
    <scope>NUCLEOTIDE SEQUENCE [LARGE SCALE GENOMIC DNA]</scope>
    <source>
        <strain evidence="10 11">Marseille-Q4569</strain>
    </source>
</reference>
<dbReference type="Pfam" id="PF00768">
    <property type="entry name" value="Peptidase_S11"/>
    <property type="match status" value="1"/>
</dbReference>
<comment type="caution">
    <text evidence="10">The sequence shown here is derived from an EMBL/GenBank/DDBJ whole genome shotgun (WGS) entry which is preliminary data.</text>
</comment>
<dbReference type="SUPFAM" id="SSF56601">
    <property type="entry name" value="beta-lactamase/transpeptidase-like"/>
    <property type="match status" value="1"/>
</dbReference>
<organism evidence="10 11">
    <name type="scientific">Kingella bonacorsii</name>
    <dbReference type="NCBI Taxonomy" id="2796361"/>
    <lineage>
        <taxon>Bacteria</taxon>
        <taxon>Pseudomonadati</taxon>
        <taxon>Pseudomonadota</taxon>
        <taxon>Betaproteobacteria</taxon>
        <taxon>Neisseriales</taxon>
        <taxon>Neisseriaceae</taxon>
        <taxon>Kingella</taxon>
    </lineage>
</organism>
<keyword evidence="3" id="KW-0378">Hydrolase</keyword>
<evidence type="ECO:0000313" key="10">
    <source>
        <dbReference type="EMBL" id="MBK0395332.1"/>
    </source>
</evidence>
<dbReference type="Gene3D" id="3.40.710.10">
    <property type="entry name" value="DD-peptidase/beta-lactamase superfamily"/>
    <property type="match status" value="1"/>
</dbReference>
<feature type="chain" id="PRO_5047486022" evidence="8">
    <location>
        <begin position="27"/>
        <end position="336"/>
    </location>
</feature>
<dbReference type="InterPro" id="IPR018044">
    <property type="entry name" value="Peptidase_S11"/>
</dbReference>
<dbReference type="PANTHER" id="PTHR21581:SF26">
    <property type="entry name" value="D-ALANYL-D-ALANINE ENDOPEPTIDASE"/>
    <property type="match status" value="1"/>
</dbReference>
<evidence type="ECO:0000256" key="5">
    <source>
        <dbReference type="ARBA" id="ARBA00022984"/>
    </source>
</evidence>
<keyword evidence="4" id="KW-0133">Cell shape</keyword>
<dbReference type="InterPro" id="IPR001967">
    <property type="entry name" value="Peptidase_S11_N"/>
</dbReference>
<evidence type="ECO:0000256" key="2">
    <source>
        <dbReference type="ARBA" id="ARBA00022729"/>
    </source>
</evidence>
<proteinExistence type="inferred from homology"/>
<evidence type="ECO:0000259" key="9">
    <source>
        <dbReference type="Pfam" id="PF00768"/>
    </source>
</evidence>
<gene>
    <name evidence="10" type="ORF">JDW22_01695</name>
</gene>
<evidence type="ECO:0000256" key="4">
    <source>
        <dbReference type="ARBA" id="ARBA00022960"/>
    </source>
</evidence>
<evidence type="ECO:0000256" key="1">
    <source>
        <dbReference type="ARBA" id="ARBA00007164"/>
    </source>
</evidence>
<feature type="domain" description="Peptidase S11 D-alanyl-D-alanine carboxypeptidase A N-terminal" evidence="9">
    <location>
        <begin position="89"/>
        <end position="316"/>
    </location>
</feature>
<keyword evidence="6" id="KW-0961">Cell wall biogenesis/degradation</keyword>
<dbReference type="PANTHER" id="PTHR21581">
    <property type="entry name" value="D-ALANYL-D-ALANINE CARBOXYPEPTIDASE"/>
    <property type="match status" value="1"/>
</dbReference>
<evidence type="ECO:0000256" key="7">
    <source>
        <dbReference type="RuleBase" id="RU004016"/>
    </source>
</evidence>
<sequence length="336" mass="36221">MAILKFGKTICITSLLSLGLMSNAYAVDDEDVLGQFLEQKFATQQVQNNVPLQTAEYDPLAAYMQPSANFNAAPVNAVHTNTIQYQAAQAGPMLKAQSALIMNAKTGQVLYQKNMSSVRSIASISKLMSAMVLLDAHLDMNEQITITEAEIDRLKGTGSRLSVGTTLTRAQLLHLGLMSSENRAIHALARTYPGGMSAFVAAMNAKARSLGMANSRFYEPTGLDPRNVSTALELGKMVQAASHYAKIRELTTSNYGQAYTSNGKLQQYKNTNVLVREGLMNITLQKTGYIREAGRSMVLQAKMGQTPVVIVVLGSATSASRASDARSLGNIAQMTL</sequence>
<evidence type="ECO:0000256" key="8">
    <source>
        <dbReference type="SAM" id="SignalP"/>
    </source>
</evidence>
<dbReference type="InterPro" id="IPR012338">
    <property type="entry name" value="Beta-lactam/transpept-like"/>
</dbReference>
<evidence type="ECO:0000256" key="3">
    <source>
        <dbReference type="ARBA" id="ARBA00022801"/>
    </source>
</evidence>
<dbReference type="EMBL" id="JAEHNZ010000001">
    <property type="protein sequence ID" value="MBK0395332.1"/>
    <property type="molecule type" value="Genomic_DNA"/>
</dbReference>
<keyword evidence="11" id="KW-1185">Reference proteome</keyword>
<keyword evidence="5" id="KW-0573">Peptidoglycan synthesis</keyword>
<evidence type="ECO:0000313" key="11">
    <source>
        <dbReference type="Proteomes" id="UP000614058"/>
    </source>
</evidence>